<organism evidence="2">
    <name type="scientific">Capitella teleta</name>
    <name type="common">Polychaete worm</name>
    <dbReference type="NCBI Taxonomy" id="283909"/>
    <lineage>
        <taxon>Eukaryota</taxon>
        <taxon>Metazoa</taxon>
        <taxon>Spiralia</taxon>
        <taxon>Lophotrochozoa</taxon>
        <taxon>Annelida</taxon>
        <taxon>Polychaeta</taxon>
        <taxon>Sedentaria</taxon>
        <taxon>Scolecida</taxon>
        <taxon>Capitellidae</taxon>
        <taxon>Capitella</taxon>
    </lineage>
</organism>
<dbReference type="EMBL" id="AMQN01036539">
    <property type="status" value="NOT_ANNOTATED_CDS"/>
    <property type="molecule type" value="Genomic_DNA"/>
</dbReference>
<dbReference type="Proteomes" id="UP000014760">
    <property type="component" value="Unassembled WGS sequence"/>
</dbReference>
<evidence type="ECO:0000313" key="4">
    <source>
        <dbReference type="Proteomes" id="UP000014760"/>
    </source>
</evidence>
<dbReference type="PANTHER" id="PTHR34153">
    <property type="entry name" value="SI:CH211-262H13.3-RELATED-RELATED"/>
    <property type="match status" value="1"/>
</dbReference>
<dbReference type="Pfam" id="PF16064">
    <property type="entry name" value="DUF4806"/>
    <property type="match status" value="1"/>
</dbReference>
<name>R7VJQ9_CAPTE</name>
<reference evidence="3" key="3">
    <citation type="submission" date="2015-06" db="UniProtKB">
        <authorList>
            <consortium name="EnsemblMetazoa"/>
        </authorList>
    </citation>
    <scope>IDENTIFICATION</scope>
</reference>
<evidence type="ECO:0000313" key="3">
    <source>
        <dbReference type="EnsemblMetazoa" id="CapteP210769"/>
    </source>
</evidence>
<gene>
    <name evidence="2" type="ORF">CAPTEDRAFT_210769</name>
</gene>
<dbReference type="AlphaFoldDB" id="R7VJQ9"/>
<evidence type="ECO:0000313" key="2">
    <source>
        <dbReference type="EMBL" id="ELU16681.1"/>
    </source>
</evidence>
<reference evidence="4" key="1">
    <citation type="submission" date="2012-12" db="EMBL/GenBank/DDBJ databases">
        <authorList>
            <person name="Hellsten U."/>
            <person name="Grimwood J."/>
            <person name="Chapman J.A."/>
            <person name="Shapiro H."/>
            <person name="Aerts A."/>
            <person name="Otillar R.P."/>
            <person name="Terry A.Y."/>
            <person name="Boore J.L."/>
            <person name="Simakov O."/>
            <person name="Marletaz F."/>
            <person name="Cho S.-J."/>
            <person name="Edsinger-Gonzales E."/>
            <person name="Havlak P."/>
            <person name="Kuo D.-H."/>
            <person name="Larsson T."/>
            <person name="Lv J."/>
            <person name="Arendt D."/>
            <person name="Savage R."/>
            <person name="Osoegawa K."/>
            <person name="de Jong P."/>
            <person name="Lindberg D.R."/>
            <person name="Seaver E.C."/>
            <person name="Weisblat D.A."/>
            <person name="Putnam N.H."/>
            <person name="Grigoriev I.V."/>
            <person name="Rokhsar D.S."/>
        </authorList>
    </citation>
    <scope>NUCLEOTIDE SEQUENCE</scope>
    <source>
        <strain evidence="4">I ESC-2004</strain>
    </source>
</reference>
<keyword evidence="4" id="KW-1185">Reference proteome</keyword>
<accession>R7VJQ9</accession>
<sequence>MCCGSRCLPLLLSCLEDMGQLEAKCSDVAVRSSLVAKFSTVEGATLDKRIANTLKTLLNDSLAANLNFCGKGEKRAFKGTRFQLVVNDAVRKAPIFASAGDAALQ</sequence>
<evidence type="ECO:0000259" key="1">
    <source>
        <dbReference type="Pfam" id="PF16064"/>
    </source>
</evidence>
<dbReference type="OrthoDB" id="8958382at2759"/>
<dbReference type="EnsemblMetazoa" id="CapteT210769">
    <property type="protein sequence ID" value="CapteP210769"/>
    <property type="gene ID" value="CapteG210769"/>
</dbReference>
<feature type="domain" description="DUF4806" evidence="1">
    <location>
        <begin position="12"/>
        <end position="82"/>
    </location>
</feature>
<dbReference type="InterPro" id="IPR032071">
    <property type="entry name" value="DUF4806"/>
</dbReference>
<reference evidence="2 4" key="2">
    <citation type="journal article" date="2013" name="Nature">
        <title>Insights into bilaterian evolution from three spiralian genomes.</title>
        <authorList>
            <person name="Simakov O."/>
            <person name="Marletaz F."/>
            <person name="Cho S.J."/>
            <person name="Edsinger-Gonzales E."/>
            <person name="Havlak P."/>
            <person name="Hellsten U."/>
            <person name="Kuo D.H."/>
            <person name="Larsson T."/>
            <person name="Lv J."/>
            <person name="Arendt D."/>
            <person name="Savage R."/>
            <person name="Osoegawa K."/>
            <person name="de Jong P."/>
            <person name="Grimwood J."/>
            <person name="Chapman J.A."/>
            <person name="Shapiro H."/>
            <person name="Aerts A."/>
            <person name="Otillar R.P."/>
            <person name="Terry A.Y."/>
            <person name="Boore J.L."/>
            <person name="Grigoriev I.V."/>
            <person name="Lindberg D.R."/>
            <person name="Seaver E.C."/>
            <person name="Weisblat D.A."/>
            <person name="Putnam N.H."/>
            <person name="Rokhsar D.S."/>
        </authorList>
    </citation>
    <scope>NUCLEOTIDE SEQUENCE</scope>
    <source>
        <strain evidence="2 4">I ESC-2004</strain>
    </source>
</reference>
<dbReference type="PANTHER" id="PTHR34153:SF2">
    <property type="entry name" value="SI:CH211-262H13.3-RELATED"/>
    <property type="match status" value="1"/>
</dbReference>
<protein>
    <recommendedName>
        <fullName evidence="1">DUF4806 domain-containing protein</fullName>
    </recommendedName>
</protein>
<dbReference type="EMBL" id="KB292988">
    <property type="protein sequence ID" value="ELU16681.1"/>
    <property type="molecule type" value="Genomic_DNA"/>
</dbReference>
<proteinExistence type="predicted"/>
<dbReference type="HOGENOM" id="CLU_2239121_0_0_1"/>